<evidence type="ECO:0000256" key="2">
    <source>
        <dbReference type="ARBA" id="ARBA00023203"/>
    </source>
</evidence>
<feature type="region of interest" description="Disordered" evidence="3">
    <location>
        <begin position="18"/>
        <end position="37"/>
    </location>
</feature>
<keyword evidence="5" id="KW-1185">Reference proteome</keyword>
<name>K1VYL4_TRIAC</name>
<dbReference type="PRINTS" id="PR00191">
    <property type="entry name" value="FACTINCAPA"/>
</dbReference>
<protein>
    <submittedName>
        <fullName evidence="4">F-actin capping</fullName>
    </submittedName>
</protein>
<dbReference type="GO" id="GO:0030479">
    <property type="term" value="C:actin cortical patch"/>
    <property type="evidence" value="ECO:0007669"/>
    <property type="project" value="TreeGrafter"/>
</dbReference>
<reference evidence="4 5" key="1">
    <citation type="journal article" date="2012" name="Eukaryot. Cell">
        <title>Genome sequence of the Trichosporon asahii environmental strain CBS 8904.</title>
        <authorList>
            <person name="Yang R.Y."/>
            <person name="Li H.T."/>
            <person name="Zhu H."/>
            <person name="Zhou G.P."/>
            <person name="Wang M."/>
            <person name="Wang L."/>
        </authorList>
    </citation>
    <scope>NUCLEOTIDE SEQUENCE [LARGE SCALE GENOMIC DNA]</scope>
    <source>
        <strain evidence="4 5">CBS 8904</strain>
    </source>
</reference>
<keyword evidence="1" id="KW-0117">Actin capping</keyword>
<dbReference type="AlphaFoldDB" id="K1VYL4"/>
<dbReference type="EMBL" id="AMBO01000310">
    <property type="protein sequence ID" value="EKD01848.1"/>
    <property type="molecule type" value="Genomic_DNA"/>
</dbReference>
<dbReference type="HOGENOM" id="CLU_045161_3_0_1"/>
<dbReference type="GO" id="GO:0008290">
    <property type="term" value="C:F-actin capping protein complex"/>
    <property type="evidence" value="ECO:0007669"/>
    <property type="project" value="InterPro"/>
</dbReference>
<sequence length="512" mass="54117">MASWTVRSALAIQAWSLGGGPPRPLGTTPSPITNNDTMAELSPEERIKLAVQFIAQSPPGEVNAVEHEADEAANIYPHVSLLSEAVIAPTTGTQERFVDFEAARSFSFDHVRMTPSDYEPYVLPSKDEAIRKSFAESLSAYTRNHFTEGHWSVACDQYPVATAAVGVLEPAPTPTGSQSGSVSASVPPSRAVSPAVPPIPEGIAVPSDTPADGTSSAASDLPKDAEVDAPGGLKDLDDEMEGVAERLDPTGTAALGETPGKLEPEPTPSVGDADLPKDAEVDQPGALADLDREIAEEVEAEAEAMAEDNAASGAAAGAPAATGAAAVDDEKFTSLDAKLAEVEAADAAGGHEIPGASATPAALKQTPIAQESRAHPSYTLEVVGNRYNPSNFWTGRWRTRWVVDPAVGTVTGTILVDVHYYEQGNVQLSTEHRAAFPVPVETWEDGRDAASQIVGTIAKIEQAYQLELGDVYEEFGEKSFRNLRRALPVTRQKIDWDKVQGYSLGSDLSKAR</sequence>
<dbReference type="GO" id="GO:0030036">
    <property type="term" value="P:actin cytoskeleton organization"/>
    <property type="evidence" value="ECO:0007669"/>
    <property type="project" value="TreeGrafter"/>
</dbReference>
<dbReference type="Pfam" id="PF01267">
    <property type="entry name" value="F-actin_cap_A"/>
    <property type="match status" value="2"/>
</dbReference>
<dbReference type="OrthoDB" id="340550at2759"/>
<dbReference type="InterPro" id="IPR002189">
    <property type="entry name" value="CapZ_alpha"/>
</dbReference>
<dbReference type="Proteomes" id="UP000006757">
    <property type="component" value="Unassembled WGS sequence"/>
</dbReference>
<dbReference type="eggNOG" id="KOG0836">
    <property type="taxonomic scope" value="Eukaryota"/>
</dbReference>
<dbReference type="GO" id="GO:0051015">
    <property type="term" value="F:actin filament binding"/>
    <property type="evidence" value="ECO:0007669"/>
    <property type="project" value="TreeGrafter"/>
</dbReference>
<organism evidence="4 5">
    <name type="scientific">Trichosporon asahii var. asahii (strain CBS 8904)</name>
    <name type="common">Yeast</name>
    <dbReference type="NCBI Taxonomy" id="1220162"/>
    <lineage>
        <taxon>Eukaryota</taxon>
        <taxon>Fungi</taxon>
        <taxon>Dikarya</taxon>
        <taxon>Basidiomycota</taxon>
        <taxon>Agaricomycotina</taxon>
        <taxon>Tremellomycetes</taxon>
        <taxon>Trichosporonales</taxon>
        <taxon>Trichosporonaceae</taxon>
        <taxon>Trichosporon</taxon>
    </lineage>
</organism>
<comment type="caution">
    <text evidence="4">The sequence shown here is derived from an EMBL/GenBank/DDBJ whole genome shotgun (WGS) entry which is preliminary data.</text>
</comment>
<dbReference type="Gene3D" id="3.90.1150.210">
    <property type="entry name" value="F-actin capping protein, beta subunit"/>
    <property type="match status" value="1"/>
</dbReference>
<dbReference type="PANTHER" id="PTHR10653">
    <property type="entry name" value="F-ACTIN-CAPPING PROTEIN SUBUNIT ALPHA"/>
    <property type="match status" value="1"/>
</dbReference>
<evidence type="ECO:0000256" key="1">
    <source>
        <dbReference type="ARBA" id="ARBA00022467"/>
    </source>
</evidence>
<evidence type="ECO:0000313" key="4">
    <source>
        <dbReference type="EMBL" id="EKD01848.1"/>
    </source>
</evidence>
<gene>
    <name evidence="4" type="ORF">A1Q2_03911</name>
</gene>
<evidence type="ECO:0000313" key="5">
    <source>
        <dbReference type="Proteomes" id="UP000006757"/>
    </source>
</evidence>
<feature type="compositionally biased region" description="Low complexity" evidence="3">
    <location>
        <begin position="181"/>
        <end position="194"/>
    </location>
</feature>
<feature type="region of interest" description="Disordered" evidence="3">
    <location>
        <begin position="169"/>
        <end position="236"/>
    </location>
</feature>
<feature type="region of interest" description="Disordered" evidence="3">
    <location>
        <begin position="250"/>
        <end position="280"/>
    </location>
</feature>
<dbReference type="PANTHER" id="PTHR10653:SF0">
    <property type="entry name" value="F-ACTIN-CAPPING PROTEIN SUBUNIT ALPHA"/>
    <property type="match status" value="1"/>
</dbReference>
<dbReference type="GO" id="GO:0051016">
    <property type="term" value="P:barbed-end actin filament capping"/>
    <property type="evidence" value="ECO:0007669"/>
    <property type="project" value="InterPro"/>
</dbReference>
<dbReference type="InterPro" id="IPR042276">
    <property type="entry name" value="CapZ_alpha/beta_2"/>
</dbReference>
<evidence type="ECO:0000256" key="3">
    <source>
        <dbReference type="SAM" id="MobiDB-lite"/>
    </source>
</evidence>
<dbReference type="InParanoid" id="K1VYL4"/>
<proteinExistence type="predicted"/>
<accession>K1VYL4</accession>
<dbReference type="STRING" id="1220162.K1VYL4"/>
<dbReference type="InterPro" id="IPR037282">
    <property type="entry name" value="CapZ_alpha/beta"/>
</dbReference>
<dbReference type="SUPFAM" id="SSF90096">
    <property type="entry name" value="Subunits of heterodimeric actin filament capping protein Capz"/>
    <property type="match status" value="1"/>
</dbReference>
<keyword evidence="2" id="KW-0009">Actin-binding</keyword>